<dbReference type="Proteomes" id="UP000253664">
    <property type="component" value="Unassembled WGS sequence"/>
</dbReference>
<dbReference type="EMBL" id="LKCN02000002">
    <property type="protein sequence ID" value="RCI15599.1"/>
    <property type="molecule type" value="Genomic_DNA"/>
</dbReference>
<reference evidence="2 3" key="1">
    <citation type="journal article" date="2015" name="BMC Genomics">
        <title>Insights from the genome of Ophiocordyceps polyrhachis-furcata to pathogenicity and host specificity in insect fungi.</title>
        <authorList>
            <person name="Wichadakul D."/>
            <person name="Kobmoo N."/>
            <person name="Ingsriswang S."/>
            <person name="Tangphatsornruang S."/>
            <person name="Chantasingh D."/>
            <person name="Luangsa-ard J.J."/>
            <person name="Eurwilaichitr L."/>
        </authorList>
    </citation>
    <scope>NUCLEOTIDE SEQUENCE [LARGE SCALE GENOMIC DNA]</scope>
    <source>
        <strain evidence="2 3">BCC 54312</strain>
    </source>
</reference>
<proteinExistence type="predicted"/>
<evidence type="ECO:0000256" key="1">
    <source>
        <dbReference type="SAM" id="MobiDB-lite"/>
    </source>
</evidence>
<name>A0A367LMG3_9HYPO</name>
<dbReference type="OrthoDB" id="5338512at2759"/>
<gene>
    <name evidence="2" type="ORF">L249_3626</name>
</gene>
<feature type="region of interest" description="Disordered" evidence="1">
    <location>
        <begin position="107"/>
        <end position="193"/>
    </location>
</feature>
<evidence type="ECO:0000313" key="2">
    <source>
        <dbReference type="EMBL" id="RCI15599.1"/>
    </source>
</evidence>
<dbReference type="AlphaFoldDB" id="A0A367LMG3"/>
<keyword evidence="3" id="KW-1185">Reference proteome</keyword>
<accession>A0A367LMG3</accession>
<protein>
    <submittedName>
        <fullName evidence="2">Uncharacterized protein</fullName>
    </submittedName>
</protein>
<dbReference type="STRING" id="1330021.A0A367LMG3"/>
<feature type="compositionally biased region" description="Low complexity" evidence="1">
    <location>
        <begin position="119"/>
        <end position="131"/>
    </location>
</feature>
<feature type="compositionally biased region" description="Pro residues" evidence="1">
    <location>
        <begin position="132"/>
        <end position="141"/>
    </location>
</feature>
<evidence type="ECO:0000313" key="3">
    <source>
        <dbReference type="Proteomes" id="UP000253664"/>
    </source>
</evidence>
<comment type="caution">
    <text evidence="2">The sequence shown here is derived from an EMBL/GenBank/DDBJ whole genome shotgun (WGS) entry which is preliminary data.</text>
</comment>
<sequence length="300" mass="31850">MTKAQAQSSTDYCAETGFQHCAGFGPSFCCPQDSVCVALAAKTTLLCCPVGRSCDVIRPITCDVREQDPARNPRAPLKTALLGQELPAGQVISAPLLNQASSSTASSYRTDFLRPKQQPSSSSTLSPWTFPTTPPPPPPHPAVNNNNNNNNNTSTTSSFIPNPFSSPNGLGLTGAVPAGPLPRSPSGNPARSSITSLEEMTARTGHVAGSRLAPIRTMKPSYFRRSRHLRHQQSSESIDVFADADVAPVLQPATTTTTANAAGFRHDPNRDTSLTAMMEQAGLGDLRRGRPYVPGTTPRI</sequence>
<organism evidence="2 3">
    <name type="scientific">Ophiocordyceps polyrhachis-furcata BCC 54312</name>
    <dbReference type="NCBI Taxonomy" id="1330021"/>
    <lineage>
        <taxon>Eukaryota</taxon>
        <taxon>Fungi</taxon>
        <taxon>Dikarya</taxon>
        <taxon>Ascomycota</taxon>
        <taxon>Pezizomycotina</taxon>
        <taxon>Sordariomycetes</taxon>
        <taxon>Hypocreomycetidae</taxon>
        <taxon>Hypocreales</taxon>
        <taxon>Ophiocordycipitaceae</taxon>
        <taxon>Ophiocordyceps</taxon>
    </lineage>
</organism>
<feature type="compositionally biased region" description="Low complexity" evidence="1">
    <location>
        <begin position="142"/>
        <end position="168"/>
    </location>
</feature>